<name>A0A841T063_9BACL</name>
<dbReference type="EMBL" id="JACJVQ010000023">
    <property type="protein sequence ID" value="MBB6637534.1"/>
    <property type="molecule type" value="Genomic_DNA"/>
</dbReference>
<evidence type="ECO:0000313" key="1">
    <source>
        <dbReference type="EMBL" id="MBB6637534.1"/>
    </source>
</evidence>
<dbReference type="RefSeq" id="WP_185122742.1">
    <property type="nucleotide sequence ID" value="NZ_JACJVQ010000023.1"/>
</dbReference>
<dbReference type="AlphaFoldDB" id="A0A841T063"/>
<organism evidence="1 2">
    <name type="scientific">Cohnella thailandensis</name>
    <dbReference type="NCBI Taxonomy" id="557557"/>
    <lineage>
        <taxon>Bacteria</taxon>
        <taxon>Bacillati</taxon>
        <taxon>Bacillota</taxon>
        <taxon>Bacilli</taxon>
        <taxon>Bacillales</taxon>
        <taxon>Paenibacillaceae</taxon>
        <taxon>Cohnella</taxon>
    </lineage>
</organism>
<proteinExistence type="predicted"/>
<gene>
    <name evidence="1" type="ORF">H7B67_25675</name>
</gene>
<keyword evidence="2" id="KW-1185">Reference proteome</keyword>
<evidence type="ECO:0000313" key="2">
    <source>
        <dbReference type="Proteomes" id="UP000535838"/>
    </source>
</evidence>
<comment type="caution">
    <text evidence="1">The sequence shown here is derived from an EMBL/GenBank/DDBJ whole genome shotgun (WGS) entry which is preliminary data.</text>
</comment>
<accession>A0A841T063</accession>
<dbReference type="Proteomes" id="UP000535838">
    <property type="component" value="Unassembled WGS sequence"/>
</dbReference>
<reference evidence="1 2" key="1">
    <citation type="submission" date="2020-08" db="EMBL/GenBank/DDBJ databases">
        <title>Cohnella phylogeny.</title>
        <authorList>
            <person name="Dunlap C."/>
        </authorList>
    </citation>
    <scope>NUCLEOTIDE SEQUENCE [LARGE SCALE GENOMIC DNA]</scope>
    <source>
        <strain evidence="1 2">DSM 25241</strain>
    </source>
</reference>
<sequence length="313" mass="35494">MTMESNHSPINRILRELEKEDTVNRLAERLSGADFNSLMLEIFKARTRLSTPSELLKKYESNRFVHPADIDPLQLKKLELDLLTIAKKHLVTPLQLSPVAPLGSCSVVGPVDQNKVISASRGTEVVADATNLLALHICRLLKSREQSDREEFIRFSTTHRHVRAQYFGDSPGMLSHFHIFCMATAGADNGSYSFEIPSFWEHILVYQDIFETLFGSGIEVRLSGRGGYKDHEGLLKRIVEEGERRSIKVATTRIEPNFENEYYQGLQFTIATNIRGRVYDIGDGGYVDWSQRLLGNKKQRMLISAIGLDRLLL</sequence>
<protein>
    <submittedName>
        <fullName evidence="1">Uncharacterized protein</fullName>
    </submittedName>
</protein>